<feature type="region of interest" description="Disordered" evidence="1">
    <location>
        <begin position="200"/>
        <end position="221"/>
    </location>
</feature>
<organism evidence="2 3">
    <name type="scientific">Skeletonema marinoi</name>
    <dbReference type="NCBI Taxonomy" id="267567"/>
    <lineage>
        <taxon>Eukaryota</taxon>
        <taxon>Sar</taxon>
        <taxon>Stramenopiles</taxon>
        <taxon>Ochrophyta</taxon>
        <taxon>Bacillariophyta</taxon>
        <taxon>Coscinodiscophyceae</taxon>
        <taxon>Thalassiosirophycidae</taxon>
        <taxon>Thalassiosirales</taxon>
        <taxon>Skeletonemataceae</taxon>
        <taxon>Skeletonema</taxon>
        <taxon>Skeletonema marinoi-dohrnii complex</taxon>
    </lineage>
</organism>
<feature type="region of interest" description="Disordered" evidence="1">
    <location>
        <begin position="268"/>
        <end position="305"/>
    </location>
</feature>
<dbReference type="AlphaFoldDB" id="A0AAD9D8C1"/>
<gene>
    <name evidence="2" type="ORF">QTG54_013053</name>
</gene>
<evidence type="ECO:0000313" key="3">
    <source>
        <dbReference type="Proteomes" id="UP001224775"/>
    </source>
</evidence>
<protein>
    <submittedName>
        <fullName evidence="2">Plastid-lipid-associated protein</fullName>
    </submittedName>
</protein>
<dbReference type="Proteomes" id="UP001224775">
    <property type="component" value="Unassembled WGS sequence"/>
</dbReference>
<feature type="region of interest" description="Disordered" evidence="1">
    <location>
        <begin position="714"/>
        <end position="735"/>
    </location>
</feature>
<sequence length="842" mass="90990">MNDVAYNTGFMFSNPAAPNDNKRDSDEDLNGHGAALASSGYNLNGMTGIINNVNSAGNLQMMNNDLLMGAISNQLANNIIQAPAVQNNQAPIGMNFGSFLFNPLAMFYQQQQPAVPQQMQAAPSPDASAVVAAAAAAAALPPQSNQYFTPSQSPMPQAFFTPHSGTPNPPTPPPTYDVNQGLGMSKSLPQAFVPQTAVTQENVTNNKRKAPDQNTPPTSLIRQGISSVGSALGVVATYINKSLLSGIPFHIADRAMKDSKETYSRWWDQTVNDGNGEDEERARKGSTDDEDMDDDSDDGPPVTKKRKIVDHEYGRASSLSQKLAGNYNDANIEAVKKNWRVGKSEVLESQVPADVQVDSSIIGPPRRQAPASRGGYDAFNSVGSMYGGDMYASNDVVVASKSTAAINGGGGPGNYSLSYDSLSGYYLNSTEEDERKLAAIPTPPAKKDDDDNIGNNTLGHTLQAIKEIIDEKNRDSEEQEIFQMSFKNPRDWVTKTIRSELVDALQSVQGDVTTKRFTSSLEVLSRFYNASGRDARVNPWCGGGSTSTVGGPSGADLLEGSWLNISRPNYVECLGQNAENDFMYTLGRMSFDIFQPSNLICSVQSTHNTIKMIGEREELPACVPKSLKEEVALLCNSSDGDSASKRPFLRSYDIAVSMTIEPPSLVGQPEPTTTPSPTKRMRAVMSVKGYILPDPETKNRLTVWFTGGSLGPAKLSSNDGDETDDEEEHINSEGDGYGGFEEWNSIFGKGKWRKALSERARGMAAKVLLGVDAPSKMEDNGQMGYSLNRPVGGHGKAYIDVLYLDDDLLIMKGHHGTIYAMARSCVSQRYRNLQASASASRT</sequence>
<evidence type="ECO:0000313" key="2">
    <source>
        <dbReference type="EMBL" id="KAK1736453.1"/>
    </source>
</evidence>
<accession>A0AAD9D8C1</accession>
<feature type="compositionally biased region" description="Polar residues" evidence="1">
    <location>
        <begin position="212"/>
        <end position="221"/>
    </location>
</feature>
<proteinExistence type="predicted"/>
<feature type="compositionally biased region" description="Acidic residues" evidence="1">
    <location>
        <begin position="288"/>
        <end position="298"/>
    </location>
</feature>
<feature type="compositionally biased region" description="Acidic residues" evidence="1">
    <location>
        <begin position="719"/>
        <end position="728"/>
    </location>
</feature>
<name>A0AAD9D8C1_9STRA</name>
<evidence type="ECO:0000256" key="1">
    <source>
        <dbReference type="SAM" id="MobiDB-lite"/>
    </source>
</evidence>
<comment type="caution">
    <text evidence="2">The sequence shown here is derived from an EMBL/GenBank/DDBJ whole genome shotgun (WGS) entry which is preliminary data.</text>
</comment>
<reference evidence="2" key="1">
    <citation type="submission" date="2023-06" db="EMBL/GenBank/DDBJ databases">
        <title>Survivors Of The Sea: Transcriptome response of Skeletonema marinoi to long-term dormancy.</title>
        <authorList>
            <person name="Pinder M.I.M."/>
            <person name="Kourtchenko O."/>
            <person name="Robertson E.K."/>
            <person name="Larsson T."/>
            <person name="Maumus F."/>
            <person name="Osuna-Cruz C.M."/>
            <person name="Vancaester E."/>
            <person name="Stenow R."/>
            <person name="Vandepoele K."/>
            <person name="Ploug H."/>
            <person name="Bruchert V."/>
            <person name="Godhe A."/>
            <person name="Topel M."/>
        </authorList>
    </citation>
    <scope>NUCLEOTIDE SEQUENCE</scope>
    <source>
        <strain evidence="2">R05AC</strain>
    </source>
</reference>
<keyword evidence="3" id="KW-1185">Reference proteome</keyword>
<dbReference type="EMBL" id="JATAAI010000029">
    <property type="protein sequence ID" value="KAK1736453.1"/>
    <property type="molecule type" value="Genomic_DNA"/>
</dbReference>